<evidence type="ECO:0000256" key="1">
    <source>
        <dbReference type="ARBA" id="ARBA00004141"/>
    </source>
</evidence>
<evidence type="ECO:0000256" key="8">
    <source>
        <dbReference type="SAM" id="Phobius"/>
    </source>
</evidence>
<comment type="subcellular location">
    <subcellularLocation>
        <location evidence="1">Membrane</location>
        <topology evidence="1">Multi-pass membrane protein</topology>
    </subcellularLocation>
</comment>
<evidence type="ECO:0000256" key="7">
    <source>
        <dbReference type="SAM" id="MobiDB-lite"/>
    </source>
</evidence>
<feature type="transmembrane region" description="Helical" evidence="8">
    <location>
        <begin position="87"/>
        <end position="107"/>
    </location>
</feature>
<keyword evidence="6 8" id="KW-0472">Membrane</keyword>
<dbReference type="SUPFAM" id="SSF103473">
    <property type="entry name" value="MFS general substrate transporter"/>
    <property type="match status" value="1"/>
</dbReference>
<gene>
    <name evidence="10" type="ORF">PT974_04792</name>
</gene>
<reference evidence="10 11" key="1">
    <citation type="submission" date="2024-01" db="EMBL/GenBank/DDBJ databases">
        <title>Complete genome of Cladobotryum mycophilum ATHUM6906.</title>
        <authorList>
            <person name="Christinaki A.C."/>
            <person name="Myridakis A.I."/>
            <person name="Kouvelis V.N."/>
        </authorList>
    </citation>
    <scope>NUCLEOTIDE SEQUENCE [LARGE SCALE GENOMIC DNA]</scope>
    <source>
        <strain evidence="10 11">ATHUM6906</strain>
    </source>
</reference>
<proteinExistence type="inferred from homology"/>
<evidence type="ECO:0000256" key="6">
    <source>
        <dbReference type="ARBA" id="ARBA00023136"/>
    </source>
</evidence>
<comment type="similarity">
    <text evidence="2">Belongs to the major facilitator superfamily. TCR/Tet family.</text>
</comment>
<evidence type="ECO:0000256" key="3">
    <source>
        <dbReference type="ARBA" id="ARBA00022448"/>
    </source>
</evidence>
<evidence type="ECO:0000256" key="5">
    <source>
        <dbReference type="ARBA" id="ARBA00022989"/>
    </source>
</evidence>
<feature type="region of interest" description="Disordered" evidence="7">
    <location>
        <begin position="1"/>
        <end position="76"/>
    </location>
</feature>
<feature type="transmembrane region" description="Helical" evidence="8">
    <location>
        <begin position="127"/>
        <end position="151"/>
    </location>
</feature>
<comment type="caution">
    <text evidence="10">The sequence shown here is derived from an EMBL/GenBank/DDBJ whole genome shotgun (WGS) entry which is preliminary data.</text>
</comment>
<feature type="transmembrane region" description="Helical" evidence="8">
    <location>
        <begin position="172"/>
        <end position="189"/>
    </location>
</feature>
<dbReference type="InterPro" id="IPR011701">
    <property type="entry name" value="MFS"/>
</dbReference>
<dbReference type="PANTHER" id="PTHR23501">
    <property type="entry name" value="MAJOR FACILITATOR SUPERFAMILY"/>
    <property type="match status" value="1"/>
</dbReference>
<keyword evidence="3" id="KW-0813">Transport</keyword>
<protein>
    <submittedName>
        <fullName evidence="10">Efflux pump patC</fullName>
    </submittedName>
</protein>
<dbReference type="PANTHER" id="PTHR23501:SF12">
    <property type="entry name" value="MAJOR FACILITATOR SUPERFAMILY (MFS) PROFILE DOMAIN-CONTAINING PROTEIN-RELATED"/>
    <property type="match status" value="1"/>
</dbReference>
<accession>A0ABR0SQD9</accession>
<organism evidence="10 11">
    <name type="scientific">Cladobotryum mycophilum</name>
    <dbReference type="NCBI Taxonomy" id="491253"/>
    <lineage>
        <taxon>Eukaryota</taxon>
        <taxon>Fungi</taxon>
        <taxon>Dikarya</taxon>
        <taxon>Ascomycota</taxon>
        <taxon>Pezizomycotina</taxon>
        <taxon>Sordariomycetes</taxon>
        <taxon>Hypocreomycetidae</taxon>
        <taxon>Hypocreales</taxon>
        <taxon>Hypocreaceae</taxon>
        <taxon>Cladobotryum</taxon>
    </lineage>
</organism>
<dbReference type="InterPro" id="IPR036259">
    <property type="entry name" value="MFS_trans_sf"/>
</dbReference>
<evidence type="ECO:0000256" key="4">
    <source>
        <dbReference type="ARBA" id="ARBA00022692"/>
    </source>
</evidence>
<keyword evidence="11" id="KW-1185">Reference proteome</keyword>
<sequence>MATFSHAKIEDSGPNWPETSSTSIKDENVHNGVTTSSRLNSASSNLGIMADKPQNTTDITAKDDSQPMERQSGNSNDQVRQITGVKWFSVCVSLYISALVFGLTTTIAADVRSSVIKDFGHVDQLAWIGAGFPLGSVAVVLPCYITSFVLFELGSAVCGAAPNMDAIIVGRVLAGASGAGLFLGCLNYFNAITTQTERSFYVALINLCWGTGAVLGPIIGGAFSVSSATWRWAFYINLPLLPSFSTPCSGSTSS</sequence>
<feature type="compositionally biased region" description="Polar residues" evidence="7">
    <location>
        <begin position="31"/>
        <end position="46"/>
    </location>
</feature>
<feature type="transmembrane region" description="Helical" evidence="8">
    <location>
        <begin position="201"/>
        <end position="225"/>
    </location>
</feature>
<keyword evidence="5 8" id="KW-1133">Transmembrane helix</keyword>
<dbReference type="Gene3D" id="1.20.1250.20">
    <property type="entry name" value="MFS general substrate transporter like domains"/>
    <property type="match status" value="1"/>
</dbReference>
<dbReference type="InterPro" id="IPR020846">
    <property type="entry name" value="MFS_dom"/>
</dbReference>
<evidence type="ECO:0000313" key="11">
    <source>
        <dbReference type="Proteomes" id="UP001338125"/>
    </source>
</evidence>
<dbReference type="Pfam" id="PF07690">
    <property type="entry name" value="MFS_1"/>
    <property type="match status" value="1"/>
</dbReference>
<dbReference type="PROSITE" id="PS50850">
    <property type="entry name" value="MFS"/>
    <property type="match status" value="1"/>
</dbReference>
<dbReference type="EMBL" id="JAVFKD010000010">
    <property type="protein sequence ID" value="KAK5994319.1"/>
    <property type="molecule type" value="Genomic_DNA"/>
</dbReference>
<evidence type="ECO:0000313" key="10">
    <source>
        <dbReference type="EMBL" id="KAK5994319.1"/>
    </source>
</evidence>
<feature type="domain" description="Major facilitator superfamily (MFS) profile" evidence="9">
    <location>
        <begin position="1"/>
        <end position="254"/>
    </location>
</feature>
<evidence type="ECO:0000256" key="2">
    <source>
        <dbReference type="ARBA" id="ARBA00007520"/>
    </source>
</evidence>
<keyword evidence="4 8" id="KW-0812">Transmembrane</keyword>
<name>A0ABR0SQD9_9HYPO</name>
<evidence type="ECO:0000259" key="9">
    <source>
        <dbReference type="PROSITE" id="PS50850"/>
    </source>
</evidence>
<dbReference type="Proteomes" id="UP001338125">
    <property type="component" value="Unassembled WGS sequence"/>
</dbReference>